<protein>
    <submittedName>
        <fullName evidence="2">Nucleoside-diphosphate-sugar epimerase</fullName>
    </submittedName>
</protein>
<sequence length="313" mass="34202">MHQPPPHRHSRFRRSRILIVGCGDVGLRAAQRLLPRCRVLALTSSPERVATLRAAGITPLRGNLDDARSLARLAALAPRVLHLAPPPGQGVTDPRTARLLRALARRRAGRTGRDGSLRALVYGSTSGVYGDAQGAWVDETRAVAPATDRGRRRVDAERRVRAFGQRLALGQGGAATVLRIPGIYALDREGGDPRERVRKGSPVLNAADDVFTNHIHADDLARACVLALWRARPGRALNVCDDTELRMGDHFDLVADRFGLPRPPRLSRAEAAQVLSPMQMSFMGESRRLHNQRMKDELGLVLLYPTVAEGLGP</sequence>
<dbReference type="PANTHER" id="PTHR48079">
    <property type="entry name" value="PROTEIN YEEZ"/>
    <property type="match status" value="1"/>
</dbReference>
<dbReference type="PANTHER" id="PTHR48079:SF6">
    <property type="entry name" value="NAD(P)-BINDING DOMAIN-CONTAINING PROTEIN-RELATED"/>
    <property type="match status" value="1"/>
</dbReference>
<evidence type="ECO:0000259" key="1">
    <source>
        <dbReference type="Pfam" id="PF01370"/>
    </source>
</evidence>
<evidence type="ECO:0000313" key="3">
    <source>
        <dbReference type="Proteomes" id="UP000294593"/>
    </source>
</evidence>
<reference evidence="2 3" key="1">
    <citation type="submission" date="2019-03" db="EMBL/GenBank/DDBJ databases">
        <title>Genomic Encyclopedia of Type Strains, Phase IV (KMG-IV): sequencing the most valuable type-strain genomes for metagenomic binning, comparative biology and taxonomic classification.</title>
        <authorList>
            <person name="Goeker M."/>
        </authorList>
    </citation>
    <scope>NUCLEOTIDE SEQUENCE [LARGE SCALE GENOMIC DNA]</scope>
    <source>
        <strain evidence="2 3">DSM 11901</strain>
    </source>
</reference>
<name>A0A4R6RHC0_9BURK</name>
<dbReference type="SUPFAM" id="SSF51735">
    <property type="entry name" value="NAD(P)-binding Rossmann-fold domains"/>
    <property type="match status" value="1"/>
</dbReference>
<dbReference type="InterPro" id="IPR051783">
    <property type="entry name" value="NAD(P)-dependent_oxidoreduct"/>
</dbReference>
<proteinExistence type="predicted"/>
<dbReference type="GO" id="GO:0005737">
    <property type="term" value="C:cytoplasm"/>
    <property type="evidence" value="ECO:0007669"/>
    <property type="project" value="TreeGrafter"/>
</dbReference>
<accession>A0A4R6RHC0</accession>
<evidence type="ECO:0000313" key="2">
    <source>
        <dbReference type="EMBL" id="TDP85829.1"/>
    </source>
</evidence>
<dbReference type="InterPro" id="IPR001509">
    <property type="entry name" value="Epimerase_deHydtase"/>
</dbReference>
<dbReference type="InterPro" id="IPR036291">
    <property type="entry name" value="NAD(P)-bd_dom_sf"/>
</dbReference>
<dbReference type="RefSeq" id="WP_133606807.1">
    <property type="nucleotide sequence ID" value="NZ_SNXW01000002.1"/>
</dbReference>
<dbReference type="Gene3D" id="3.40.50.720">
    <property type="entry name" value="NAD(P)-binding Rossmann-like Domain"/>
    <property type="match status" value="1"/>
</dbReference>
<comment type="caution">
    <text evidence="2">The sequence shown here is derived from an EMBL/GenBank/DDBJ whole genome shotgun (WGS) entry which is preliminary data.</text>
</comment>
<dbReference type="EMBL" id="SNXW01000002">
    <property type="protein sequence ID" value="TDP85829.1"/>
    <property type="molecule type" value="Genomic_DNA"/>
</dbReference>
<gene>
    <name evidence="2" type="ORF">EV672_102179</name>
</gene>
<dbReference type="OrthoDB" id="9808276at2"/>
<feature type="domain" description="NAD-dependent epimerase/dehydratase" evidence="1">
    <location>
        <begin position="17"/>
        <end position="240"/>
    </location>
</feature>
<organism evidence="2 3">
    <name type="scientific">Aquabacterium commune</name>
    <dbReference type="NCBI Taxonomy" id="70586"/>
    <lineage>
        <taxon>Bacteria</taxon>
        <taxon>Pseudomonadati</taxon>
        <taxon>Pseudomonadota</taxon>
        <taxon>Betaproteobacteria</taxon>
        <taxon>Burkholderiales</taxon>
        <taxon>Aquabacterium</taxon>
    </lineage>
</organism>
<dbReference type="GO" id="GO:0004029">
    <property type="term" value="F:aldehyde dehydrogenase (NAD+) activity"/>
    <property type="evidence" value="ECO:0007669"/>
    <property type="project" value="TreeGrafter"/>
</dbReference>
<dbReference type="Pfam" id="PF01370">
    <property type="entry name" value="Epimerase"/>
    <property type="match status" value="1"/>
</dbReference>
<dbReference type="Proteomes" id="UP000294593">
    <property type="component" value="Unassembled WGS sequence"/>
</dbReference>
<dbReference type="AlphaFoldDB" id="A0A4R6RHC0"/>
<keyword evidence="3" id="KW-1185">Reference proteome</keyword>